<evidence type="ECO:0000256" key="1">
    <source>
        <dbReference type="ARBA" id="ARBA00001946"/>
    </source>
</evidence>
<dbReference type="OrthoDB" id="9814308at2"/>
<evidence type="ECO:0000259" key="3">
    <source>
        <dbReference type="PROSITE" id="PS51462"/>
    </source>
</evidence>
<dbReference type="EMBL" id="SZQA01000046">
    <property type="protein sequence ID" value="TKK81220.1"/>
    <property type="molecule type" value="Genomic_DNA"/>
</dbReference>
<keyword evidence="2" id="KW-0378">Hydrolase</keyword>
<sequence>MTREKSMPQLTFAQKAVIVDRDRILLVRKSAADPHNPGLWELPGGRLKTPMEPLAEQITREVLEETGFHVVPDQIIDLWDWQMPVGREIVRVIAVSRLCRVLGDPGKPCRARDDYLDEQAWHPLGLLGGLDVIPSQKPTMQRLPELIPSLSG</sequence>
<gene>
    <name evidence="4" type="ORF">FDA94_33680</name>
</gene>
<dbReference type="PANTHER" id="PTHR43046">
    <property type="entry name" value="GDP-MANNOSE MANNOSYL HYDROLASE"/>
    <property type="match status" value="1"/>
</dbReference>
<dbReference type="GO" id="GO:0016787">
    <property type="term" value="F:hydrolase activity"/>
    <property type="evidence" value="ECO:0007669"/>
    <property type="project" value="UniProtKB-KW"/>
</dbReference>
<dbReference type="PANTHER" id="PTHR43046:SF14">
    <property type="entry name" value="MUTT_NUDIX FAMILY PROTEIN"/>
    <property type="match status" value="1"/>
</dbReference>
<evidence type="ECO:0000313" key="4">
    <source>
        <dbReference type="EMBL" id="TKK81220.1"/>
    </source>
</evidence>
<dbReference type="SUPFAM" id="SSF55811">
    <property type="entry name" value="Nudix"/>
    <property type="match status" value="1"/>
</dbReference>
<accession>A0A4U3LZ24</accession>
<comment type="caution">
    <text evidence="4">The sequence shown here is derived from an EMBL/GenBank/DDBJ whole genome shotgun (WGS) entry which is preliminary data.</text>
</comment>
<proteinExistence type="predicted"/>
<evidence type="ECO:0000256" key="2">
    <source>
        <dbReference type="ARBA" id="ARBA00022801"/>
    </source>
</evidence>
<organism evidence="4 5">
    <name type="scientific">Herbidospora galbida</name>
    <dbReference type="NCBI Taxonomy" id="2575442"/>
    <lineage>
        <taxon>Bacteria</taxon>
        <taxon>Bacillati</taxon>
        <taxon>Actinomycetota</taxon>
        <taxon>Actinomycetes</taxon>
        <taxon>Streptosporangiales</taxon>
        <taxon>Streptosporangiaceae</taxon>
        <taxon>Herbidospora</taxon>
    </lineage>
</organism>
<dbReference type="InterPro" id="IPR000086">
    <property type="entry name" value="NUDIX_hydrolase_dom"/>
</dbReference>
<dbReference type="PROSITE" id="PS51462">
    <property type="entry name" value="NUDIX"/>
    <property type="match status" value="1"/>
</dbReference>
<dbReference type="Pfam" id="PF00293">
    <property type="entry name" value="NUDIX"/>
    <property type="match status" value="1"/>
</dbReference>
<reference evidence="4 5" key="1">
    <citation type="submission" date="2019-04" db="EMBL/GenBank/DDBJ databases">
        <title>Herbidospora sp. NEAU-GS14.nov., a novel actinomycete isolated from soil.</title>
        <authorList>
            <person name="Han L."/>
        </authorList>
    </citation>
    <scope>NUCLEOTIDE SEQUENCE [LARGE SCALE GENOMIC DNA]</scope>
    <source>
        <strain evidence="4 5">NEAU-GS14</strain>
    </source>
</reference>
<comment type="cofactor">
    <cofactor evidence="1">
        <name>Mg(2+)</name>
        <dbReference type="ChEBI" id="CHEBI:18420"/>
    </cofactor>
</comment>
<keyword evidence="5" id="KW-1185">Reference proteome</keyword>
<dbReference type="Proteomes" id="UP000308705">
    <property type="component" value="Unassembled WGS sequence"/>
</dbReference>
<dbReference type="InterPro" id="IPR015797">
    <property type="entry name" value="NUDIX_hydrolase-like_dom_sf"/>
</dbReference>
<dbReference type="AlphaFoldDB" id="A0A4U3LZ24"/>
<evidence type="ECO:0000313" key="5">
    <source>
        <dbReference type="Proteomes" id="UP000308705"/>
    </source>
</evidence>
<dbReference type="Gene3D" id="3.90.79.10">
    <property type="entry name" value="Nucleoside Triphosphate Pyrophosphohydrolase"/>
    <property type="match status" value="1"/>
</dbReference>
<protein>
    <submittedName>
        <fullName evidence="4">NUDIX domain-containing protein</fullName>
    </submittedName>
</protein>
<name>A0A4U3LZ24_9ACTN</name>
<feature type="domain" description="Nudix hydrolase" evidence="3">
    <location>
        <begin position="7"/>
        <end position="148"/>
    </location>
</feature>